<dbReference type="PANTHER" id="PTHR44329">
    <property type="entry name" value="SERINE/THREONINE-PROTEIN KINASE TNNI3K-RELATED"/>
    <property type="match status" value="1"/>
</dbReference>
<feature type="domain" description="Protein kinase" evidence="1">
    <location>
        <begin position="418"/>
        <end position="635"/>
    </location>
</feature>
<keyword evidence="3" id="KW-1185">Reference proteome</keyword>
<dbReference type="Gene3D" id="1.10.510.10">
    <property type="entry name" value="Transferase(Phosphotransferase) domain 1"/>
    <property type="match status" value="2"/>
</dbReference>
<dbReference type="GO" id="GO:0005524">
    <property type="term" value="F:ATP binding"/>
    <property type="evidence" value="ECO:0007669"/>
    <property type="project" value="InterPro"/>
</dbReference>
<dbReference type="Proteomes" id="UP001215598">
    <property type="component" value="Unassembled WGS sequence"/>
</dbReference>
<organism evidence="2 3">
    <name type="scientific">Mycena metata</name>
    <dbReference type="NCBI Taxonomy" id="1033252"/>
    <lineage>
        <taxon>Eukaryota</taxon>
        <taxon>Fungi</taxon>
        <taxon>Dikarya</taxon>
        <taxon>Basidiomycota</taxon>
        <taxon>Agaricomycotina</taxon>
        <taxon>Agaricomycetes</taxon>
        <taxon>Agaricomycetidae</taxon>
        <taxon>Agaricales</taxon>
        <taxon>Marasmiineae</taxon>
        <taxon>Mycenaceae</taxon>
        <taxon>Mycena</taxon>
    </lineage>
</organism>
<dbReference type="EMBL" id="JARKIB010000078">
    <property type="protein sequence ID" value="KAJ7747069.1"/>
    <property type="molecule type" value="Genomic_DNA"/>
</dbReference>
<dbReference type="InterPro" id="IPR051681">
    <property type="entry name" value="Ser/Thr_Kinases-Pseudokinases"/>
</dbReference>
<dbReference type="GO" id="GO:0004674">
    <property type="term" value="F:protein serine/threonine kinase activity"/>
    <property type="evidence" value="ECO:0007669"/>
    <property type="project" value="TreeGrafter"/>
</dbReference>
<dbReference type="InterPro" id="IPR001245">
    <property type="entry name" value="Ser-Thr/Tyr_kinase_cat_dom"/>
</dbReference>
<protein>
    <recommendedName>
        <fullName evidence="1">Protein kinase domain-containing protein</fullName>
    </recommendedName>
</protein>
<gene>
    <name evidence="2" type="ORF">B0H16DRAFT_1462292</name>
</gene>
<name>A0AAD7IND2_9AGAR</name>
<dbReference type="Pfam" id="PF07714">
    <property type="entry name" value="PK_Tyr_Ser-Thr"/>
    <property type="match status" value="1"/>
</dbReference>
<dbReference type="InterPro" id="IPR000719">
    <property type="entry name" value="Prot_kinase_dom"/>
</dbReference>
<dbReference type="InterPro" id="IPR011009">
    <property type="entry name" value="Kinase-like_dom_sf"/>
</dbReference>
<evidence type="ECO:0000259" key="1">
    <source>
        <dbReference type="SMART" id="SM00220"/>
    </source>
</evidence>
<dbReference type="PANTHER" id="PTHR44329:SF260">
    <property type="entry name" value="PROTEIN KINASE DOMAIN-CONTAINING PROTEIN"/>
    <property type="match status" value="1"/>
</dbReference>
<comment type="caution">
    <text evidence="2">The sequence shown here is derived from an EMBL/GenBank/DDBJ whole genome shotgun (WGS) entry which is preliminary data.</text>
</comment>
<reference evidence="2" key="1">
    <citation type="submission" date="2023-03" db="EMBL/GenBank/DDBJ databases">
        <title>Massive genome expansion in bonnet fungi (Mycena s.s.) driven by repeated elements and novel gene families across ecological guilds.</title>
        <authorList>
            <consortium name="Lawrence Berkeley National Laboratory"/>
            <person name="Harder C.B."/>
            <person name="Miyauchi S."/>
            <person name="Viragh M."/>
            <person name="Kuo A."/>
            <person name="Thoen E."/>
            <person name="Andreopoulos B."/>
            <person name="Lu D."/>
            <person name="Skrede I."/>
            <person name="Drula E."/>
            <person name="Henrissat B."/>
            <person name="Morin E."/>
            <person name="Kohler A."/>
            <person name="Barry K."/>
            <person name="LaButti K."/>
            <person name="Morin E."/>
            <person name="Salamov A."/>
            <person name="Lipzen A."/>
            <person name="Mereny Z."/>
            <person name="Hegedus B."/>
            <person name="Baldrian P."/>
            <person name="Stursova M."/>
            <person name="Weitz H."/>
            <person name="Taylor A."/>
            <person name="Grigoriev I.V."/>
            <person name="Nagy L.G."/>
            <person name="Martin F."/>
            <person name="Kauserud H."/>
        </authorList>
    </citation>
    <scope>NUCLEOTIDE SEQUENCE</scope>
    <source>
        <strain evidence="2">CBHHK182m</strain>
    </source>
</reference>
<evidence type="ECO:0000313" key="2">
    <source>
        <dbReference type="EMBL" id="KAJ7747069.1"/>
    </source>
</evidence>
<dbReference type="SUPFAM" id="SSF56112">
    <property type="entry name" value="Protein kinase-like (PK-like)"/>
    <property type="match status" value="1"/>
</dbReference>
<sequence>MLSATSTPQGPVRAGVNSRNEVSLWGHESDSFNTSALLLASLGCAPTSDCLARGFRRSTLYIRTPITSRMTIHFNCNGRDRQEGGSTRAMKLNSPSLGNFLKKKNVAVSGPHSRFLLQTTTTNFRKDGLRTSVEARDDKIGFYRWSLPVPEPRRSLFGLGSCKGVGACDSDFGDNSCRELEILTDGPLTLHKDTLQTEMHDGFESEFNVHWVTWAQFGFYVIERLIPAPFFLHQPEHMNVTSFRPTAGVDPIELLIWSKRYFGAFKFRDSHPGMHFLDSTHCRRKGSVLLLRTDYEASCKLFRGAVELGAVVLKLFSASISSTMDSQQTTPARHDGTSRDLSLAPRNQGPHLVHYTTSGPSRSAHRFCRFVEIPEAYSAYAHFKYRVWLCWRLMLTNEHHIFNPSYWSEVINGDLWLWEDENEAEIKTFVEGLYNSQDDFPEMPSRHWDNACEALTHTANSAAQAFTKPPPIQSSFEFGRESLIWRQLCHPNRLPLFGLYYIENRLCFLSPWMEHGKRSQNILDVALCLRYLHEQNVVHGDLKAENKKHLGSDIYAFACTCFEILPGEVPFHDSPNDATVMFRILQGGHPTRAPSCSGTAQLDCLWELLQHCWNSRSEMRPTSAQIVERLLAPSVGATTLLTTSDWDDQFTCKFRRSLQGRPLLPSVNQIERIIFGKGQLRFI</sequence>
<evidence type="ECO:0000313" key="3">
    <source>
        <dbReference type="Proteomes" id="UP001215598"/>
    </source>
</evidence>
<dbReference type="SMART" id="SM00220">
    <property type="entry name" value="S_TKc"/>
    <property type="match status" value="1"/>
</dbReference>
<proteinExistence type="predicted"/>
<accession>A0AAD7IND2</accession>
<dbReference type="AlphaFoldDB" id="A0AAD7IND2"/>